<evidence type="ECO:0000313" key="2">
    <source>
        <dbReference type="Proteomes" id="UP001163603"/>
    </source>
</evidence>
<protein>
    <submittedName>
        <fullName evidence="1">Uncharacterized protein</fullName>
    </submittedName>
</protein>
<accession>A0ACC0Y9S5</accession>
<reference evidence="2" key="1">
    <citation type="journal article" date="2023" name="G3 (Bethesda)">
        <title>Genome assembly and association tests identify interacting loci associated with vigor, precocity, and sex in interspecific pistachio rootstocks.</title>
        <authorList>
            <person name="Palmer W."/>
            <person name="Jacygrad E."/>
            <person name="Sagayaradj S."/>
            <person name="Cavanaugh K."/>
            <person name="Han R."/>
            <person name="Bertier L."/>
            <person name="Beede B."/>
            <person name="Kafkas S."/>
            <person name="Golino D."/>
            <person name="Preece J."/>
            <person name="Michelmore R."/>
        </authorList>
    </citation>
    <scope>NUCLEOTIDE SEQUENCE [LARGE SCALE GENOMIC DNA]</scope>
</reference>
<gene>
    <name evidence="1" type="ORF">Pint_13579</name>
</gene>
<evidence type="ECO:0000313" key="1">
    <source>
        <dbReference type="EMBL" id="KAJ0032042.1"/>
    </source>
</evidence>
<dbReference type="Proteomes" id="UP001163603">
    <property type="component" value="Chromosome 8"/>
</dbReference>
<name>A0ACC0Y9S5_9ROSI</name>
<keyword evidence="2" id="KW-1185">Reference proteome</keyword>
<proteinExistence type="predicted"/>
<dbReference type="EMBL" id="CM047743">
    <property type="protein sequence ID" value="KAJ0032042.1"/>
    <property type="molecule type" value="Genomic_DNA"/>
</dbReference>
<organism evidence="1 2">
    <name type="scientific">Pistacia integerrima</name>
    <dbReference type="NCBI Taxonomy" id="434235"/>
    <lineage>
        <taxon>Eukaryota</taxon>
        <taxon>Viridiplantae</taxon>
        <taxon>Streptophyta</taxon>
        <taxon>Embryophyta</taxon>
        <taxon>Tracheophyta</taxon>
        <taxon>Spermatophyta</taxon>
        <taxon>Magnoliopsida</taxon>
        <taxon>eudicotyledons</taxon>
        <taxon>Gunneridae</taxon>
        <taxon>Pentapetalae</taxon>
        <taxon>rosids</taxon>
        <taxon>malvids</taxon>
        <taxon>Sapindales</taxon>
        <taxon>Anacardiaceae</taxon>
        <taxon>Pistacia</taxon>
    </lineage>
</organism>
<sequence length="256" mass="29542">MGRERETRKPQQVSYTVEQLIAVNPYNPDILPDLENYVNEQVSSQTYSLDANLCLLRLYQFEPERMSTQIVARILVKQALMAMPAPDFSLCLFLIPERVVFFSQYLFLCLRHTCCLNQMEEQFKTLIVLSHYLEVCTFATGRLRQFWDEAAKSRHIVESVPGFEQAIQSYAIHVLSLTYQKVPRPVLAEAINIEGLSLDKFLEHQEANCGWILEKGHGRGQLIVLPHNEFNHPELKKNTADNIPLEHITRIFPILG</sequence>
<comment type="caution">
    <text evidence="1">The sequence shown here is derived from an EMBL/GenBank/DDBJ whole genome shotgun (WGS) entry which is preliminary data.</text>
</comment>